<evidence type="ECO:0000313" key="3">
    <source>
        <dbReference type="Proteomes" id="UP000676386"/>
    </source>
</evidence>
<gene>
    <name evidence="2" type="ORF">KE626_13225</name>
</gene>
<comment type="caution">
    <text evidence="2">The sequence shown here is derived from an EMBL/GenBank/DDBJ whole genome shotgun (WGS) entry which is preliminary data.</text>
</comment>
<dbReference type="EMBL" id="JAGTXB010000005">
    <property type="protein sequence ID" value="MBS0028273.1"/>
    <property type="molecule type" value="Genomic_DNA"/>
</dbReference>
<dbReference type="RefSeq" id="WP_211973376.1">
    <property type="nucleotide sequence ID" value="NZ_CBFHAM010000007.1"/>
</dbReference>
<organism evidence="2 3">
    <name type="scientific">Chitinophaga hostae</name>
    <dbReference type="NCBI Taxonomy" id="2831022"/>
    <lineage>
        <taxon>Bacteria</taxon>
        <taxon>Pseudomonadati</taxon>
        <taxon>Bacteroidota</taxon>
        <taxon>Chitinophagia</taxon>
        <taxon>Chitinophagales</taxon>
        <taxon>Chitinophagaceae</taxon>
        <taxon>Chitinophaga</taxon>
    </lineage>
</organism>
<keyword evidence="3" id="KW-1185">Reference proteome</keyword>
<feature type="signal peptide" evidence="1">
    <location>
        <begin position="1"/>
        <end position="23"/>
    </location>
</feature>
<feature type="chain" id="PRO_5047290901" evidence="1">
    <location>
        <begin position="24"/>
        <end position="150"/>
    </location>
</feature>
<dbReference type="Proteomes" id="UP000676386">
    <property type="component" value="Unassembled WGS sequence"/>
</dbReference>
<keyword evidence="1" id="KW-0732">Signal</keyword>
<reference evidence="2 3" key="1">
    <citation type="submission" date="2021-04" db="EMBL/GenBank/DDBJ databases">
        <title>Chitinophaga sp. nov., isolated from the rhizosphere soil.</title>
        <authorList>
            <person name="He S."/>
        </authorList>
    </citation>
    <scope>NUCLEOTIDE SEQUENCE [LARGE SCALE GENOMIC DNA]</scope>
    <source>
        <strain evidence="2 3">2R12</strain>
    </source>
</reference>
<accession>A0ABS5IZK3</accession>
<evidence type="ECO:0000313" key="2">
    <source>
        <dbReference type="EMBL" id="MBS0028273.1"/>
    </source>
</evidence>
<evidence type="ECO:0000256" key="1">
    <source>
        <dbReference type="SAM" id="SignalP"/>
    </source>
</evidence>
<proteinExistence type="predicted"/>
<name>A0ABS5IZK3_9BACT</name>
<sequence length="150" mass="16097">MFIKLIATTGTVLLLLASSLLYAQQPKADCLPDVLSTPGKCSQRILGDLQIIYKIDSSGNTVTCVLLLNTQLTGLCKLTPTNNTYVFDLQLGTGCAIGLLKILPSLPDMPGVLNGDFSYSVYANHQSFVFKGVLAAWYVNDSSPPCLPKP</sequence>
<protein>
    <submittedName>
        <fullName evidence="2">Uncharacterized protein</fullName>
    </submittedName>
</protein>